<proteinExistence type="predicted"/>
<gene>
    <name evidence="1" type="ORF">ACFSUL_20820</name>
</gene>
<sequence>MNIKEIIDLINKSVKELDFVTARVYIERNMDSLVPHKNRLEGNAKDILNFLSENLQSDQKPLTRKDMITINTINSYAYKFNVKGIKLILKDNSKLFLREDIMNYLNSDAKIILEGMGAITKSA</sequence>
<dbReference type="RefSeq" id="WP_377938251.1">
    <property type="nucleotide sequence ID" value="NZ_JBHUMF010000035.1"/>
</dbReference>
<protein>
    <submittedName>
        <fullName evidence="1">Uncharacterized protein</fullName>
    </submittedName>
</protein>
<reference evidence="2" key="1">
    <citation type="journal article" date="2019" name="Int. J. Syst. Evol. Microbiol.">
        <title>The Global Catalogue of Microorganisms (GCM) 10K type strain sequencing project: providing services to taxonomists for standard genome sequencing and annotation.</title>
        <authorList>
            <consortium name="The Broad Institute Genomics Platform"/>
            <consortium name="The Broad Institute Genome Sequencing Center for Infectious Disease"/>
            <person name="Wu L."/>
            <person name="Ma J."/>
        </authorList>
    </citation>
    <scope>NUCLEOTIDE SEQUENCE [LARGE SCALE GENOMIC DNA]</scope>
    <source>
        <strain evidence="2">KCTC 3913</strain>
    </source>
</reference>
<evidence type="ECO:0000313" key="1">
    <source>
        <dbReference type="EMBL" id="MFD2683181.1"/>
    </source>
</evidence>
<keyword evidence="2" id="KW-1185">Reference proteome</keyword>
<name>A0ABW5RXU9_9BACI</name>
<dbReference type="Proteomes" id="UP001597506">
    <property type="component" value="Unassembled WGS sequence"/>
</dbReference>
<accession>A0ABW5RXU9</accession>
<dbReference type="EMBL" id="JBHUMF010000035">
    <property type="protein sequence ID" value="MFD2683181.1"/>
    <property type="molecule type" value="Genomic_DNA"/>
</dbReference>
<organism evidence="1 2">
    <name type="scientific">Bacillus seohaeanensis</name>
    <dbReference type="NCBI Taxonomy" id="284580"/>
    <lineage>
        <taxon>Bacteria</taxon>
        <taxon>Bacillati</taxon>
        <taxon>Bacillota</taxon>
        <taxon>Bacilli</taxon>
        <taxon>Bacillales</taxon>
        <taxon>Bacillaceae</taxon>
        <taxon>Bacillus</taxon>
    </lineage>
</organism>
<evidence type="ECO:0000313" key="2">
    <source>
        <dbReference type="Proteomes" id="UP001597506"/>
    </source>
</evidence>
<comment type="caution">
    <text evidence="1">The sequence shown here is derived from an EMBL/GenBank/DDBJ whole genome shotgun (WGS) entry which is preliminary data.</text>
</comment>